<comment type="subcellular location">
    <subcellularLocation>
        <location evidence="1">Cell membrane</location>
        <topology evidence="1">Multi-pass membrane protein</topology>
    </subcellularLocation>
</comment>
<evidence type="ECO:0000256" key="6">
    <source>
        <dbReference type="ARBA" id="ARBA00023136"/>
    </source>
</evidence>
<dbReference type="RefSeq" id="WP_377002689.1">
    <property type="nucleotide sequence ID" value="NZ_JBHSGG010000002.1"/>
</dbReference>
<keyword evidence="3" id="KW-1003">Cell membrane</keyword>
<evidence type="ECO:0000256" key="5">
    <source>
        <dbReference type="ARBA" id="ARBA00022989"/>
    </source>
</evidence>
<sequence>MSRLFPAPLLSVAVFLTWLLLANSIAPGQLLLGAVFGIALPWLVRDLRDDRPRMRRPGVALRLALRVGWDILVGSVDVARRILGRESAIRPEFVWVPLDIRDVHGISALAGIITLTPGTLSAELSEDRRHLLVHCFHTDDAQSIVRTIKTRYEAPLMEIFP</sequence>
<gene>
    <name evidence="7" type="ORF">ACFO3Q_00975</name>
</gene>
<dbReference type="PANTHER" id="PTHR34584">
    <property type="entry name" value="NA(+)/H(+) ANTIPORTER SUBUNIT E1"/>
    <property type="match status" value="1"/>
</dbReference>
<dbReference type="PANTHER" id="PTHR34584:SF1">
    <property type="entry name" value="NA(+)_H(+) ANTIPORTER SUBUNIT E1"/>
    <property type="match status" value="1"/>
</dbReference>
<dbReference type="NCBIfam" id="NF006518">
    <property type="entry name" value="PRK08965.1-2"/>
    <property type="match status" value="1"/>
</dbReference>
<dbReference type="Proteomes" id="UP001595892">
    <property type="component" value="Unassembled WGS sequence"/>
</dbReference>
<reference evidence="8" key="1">
    <citation type="journal article" date="2019" name="Int. J. Syst. Evol. Microbiol.">
        <title>The Global Catalogue of Microorganisms (GCM) 10K type strain sequencing project: providing services to taxonomists for standard genome sequencing and annotation.</title>
        <authorList>
            <consortium name="The Broad Institute Genomics Platform"/>
            <consortium name="The Broad Institute Genome Sequencing Center for Infectious Disease"/>
            <person name="Wu L."/>
            <person name="Ma J."/>
        </authorList>
    </citation>
    <scope>NUCLEOTIDE SEQUENCE [LARGE SCALE GENOMIC DNA]</scope>
    <source>
        <strain evidence="8">CGMCC 1.13574</strain>
    </source>
</reference>
<keyword evidence="4" id="KW-0812">Transmembrane</keyword>
<name>A0ABV9NEL9_9GAMM</name>
<comment type="caution">
    <text evidence="7">The sequence shown here is derived from an EMBL/GenBank/DDBJ whole genome shotgun (WGS) entry which is preliminary data.</text>
</comment>
<dbReference type="InterPro" id="IPR002758">
    <property type="entry name" value="Cation_antiport_E"/>
</dbReference>
<accession>A0ABV9NEL9</accession>
<keyword evidence="8" id="KW-1185">Reference proteome</keyword>
<organism evidence="7 8">
    <name type="scientific">Coralloluteibacterium thermophilum</name>
    <dbReference type="NCBI Taxonomy" id="2707049"/>
    <lineage>
        <taxon>Bacteria</taxon>
        <taxon>Pseudomonadati</taxon>
        <taxon>Pseudomonadota</taxon>
        <taxon>Gammaproteobacteria</taxon>
        <taxon>Lysobacterales</taxon>
        <taxon>Lysobacteraceae</taxon>
        <taxon>Coralloluteibacterium</taxon>
    </lineage>
</organism>
<evidence type="ECO:0000256" key="1">
    <source>
        <dbReference type="ARBA" id="ARBA00004651"/>
    </source>
</evidence>
<evidence type="ECO:0000256" key="2">
    <source>
        <dbReference type="ARBA" id="ARBA00006228"/>
    </source>
</evidence>
<dbReference type="PIRSF" id="PIRSF019239">
    <property type="entry name" value="MrpE"/>
    <property type="match status" value="1"/>
</dbReference>
<dbReference type="EMBL" id="JBHSGG010000002">
    <property type="protein sequence ID" value="MFC4726751.1"/>
    <property type="molecule type" value="Genomic_DNA"/>
</dbReference>
<keyword evidence="6" id="KW-0472">Membrane</keyword>
<evidence type="ECO:0000256" key="3">
    <source>
        <dbReference type="ARBA" id="ARBA00022475"/>
    </source>
</evidence>
<dbReference type="NCBIfam" id="NF006520">
    <property type="entry name" value="PRK08965.1-4"/>
    <property type="match status" value="1"/>
</dbReference>
<evidence type="ECO:0000313" key="8">
    <source>
        <dbReference type="Proteomes" id="UP001595892"/>
    </source>
</evidence>
<evidence type="ECO:0000256" key="4">
    <source>
        <dbReference type="ARBA" id="ARBA00022692"/>
    </source>
</evidence>
<protein>
    <submittedName>
        <fullName evidence="7">Na+/H+ antiporter subunit E</fullName>
    </submittedName>
</protein>
<proteinExistence type="inferred from homology"/>
<evidence type="ECO:0000313" key="7">
    <source>
        <dbReference type="EMBL" id="MFC4726751.1"/>
    </source>
</evidence>
<dbReference type="Pfam" id="PF01899">
    <property type="entry name" value="MNHE"/>
    <property type="match status" value="1"/>
</dbReference>
<comment type="similarity">
    <text evidence="2">Belongs to the CPA3 antiporters (TC 2.A.63) subunit E family.</text>
</comment>
<keyword evidence="5" id="KW-1133">Transmembrane helix</keyword>